<gene>
    <name evidence="1" type="ORF">PGIGA_G00189840</name>
</gene>
<proteinExistence type="predicted"/>
<keyword evidence="2" id="KW-1185">Reference proteome</keyword>
<evidence type="ECO:0000313" key="2">
    <source>
        <dbReference type="Proteomes" id="UP000829447"/>
    </source>
</evidence>
<protein>
    <submittedName>
        <fullName evidence="1">Uncharacterized protein</fullName>
    </submittedName>
</protein>
<organism evidence="1 2">
    <name type="scientific">Pangasianodon gigas</name>
    <name type="common">Mekong giant catfish</name>
    <name type="synonym">Pangasius gigas</name>
    <dbReference type="NCBI Taxonomy" id="30993"/>
    <lineage>
        <taxon>Eukaryota</taxon>
        <taxon>Metazoa</taxon>
        <taxon>Chordata</taxon>
        <taxon>Craniata</taxon>
        <taxon>Vertebrata</taxon>
        <taxon>Euteleostomi</taxon>
        <taxon>Actinopterygii</taxon>
        <taxon>Neopterygii</taxon>
        <taxon>Teleostei</taxon>
        <taxon>Ostariophysi</taxon>
        <taxon>Siluriformes</taxon>
        <taxon>Pangasiidae</taxon>
        <taxon>Pangasianodon</taxon>
    </lineage>
</organism>
<dbReference type="Proteomes" id="UP000829447">
    <property type="component" value="Linkage Group LG3"/>
</dbReference>
<name>A0ACC5WBT0_PANGG</name>
<sequence length="167" mass="18191">MGCKNAGASKIIAVDINEQKFEKAKVFGATEFLNPKSHTKPVSEVLAEMTNGGVDFSLECVGNVAVMRSALESCVKGWGVSVLVGWTDTNDFSARPIQLIAGKTWKGSLFGGFKSKDSVPKLVLDYMDGRIKLDEFITHTMSLEQVNDAIELMKKGECIRTVLNVSK</sequence>
<reference evidence="1 2" key="1">
    <citation type="journal article" date="2022" name="bioRxiv">
        <title>An ancient truncated duplication of the anti-Mullerian hormone receptor type 2 gene is a potential conserved master sex determinant in the Pangasiidae catfish family.</title>
        <authorList>
            <person name="Wen M."/>
            <person name="Pan Q."/>
            <person name="Jouanno E."/>
            <person name="Montfort J."/>
            <person name="Zahm M."/>
            <person name="Cabau C."/>
            <person name="Klopp C."/>
            <person name="Iampietro C."/>
            <person name="Roques C."/>
            <person name="Bouchez O."/>
            <person name="Castinel A."/>
            <person name="Donnadieu C."/>
            <person name="Parrinello H."/>
            <person name="Poncet C."/>
            <person name="Belmonte E."/>
            <person name="Gautier V."/>
            <person name="Avarre J.-C."/>
            <person name="Dugue R."/>
            <person name="Gustiano R."/>
            <person name="Ha T.T.T."/>
            <person name="Campet M."/>
            <person name="Sriphairoj K."/>
            <person name="Ribolli J."/>
            <person name="de Almeida F.L."/>
            <person name="Desvignes T."/>
            <person name="Postlethwait J.H."/>
            <person name="Bucao C.F."/>
            <person name="Robinson-Rechavi M."/>
            <person name="Bobe J."/>
            <person name="Herpin A."/>
            <person name="Guiguen Y."/>
        </authorList>
    </citation>
    <scope>NUCLEOTIDE SEQUENCE [LARGE SCALE GENOMIC DNA]</scope>
    <source>
        <strain evidence="1">YG-Dec2019</strain>
    </source>
</reference>
<evidence type="ECO:0000313" key="1">
    <source>
        <dbReference type="EMBL" id="MCI4376554.1"/>
    </source>
</evidence>
<comment type="caution">
    <text evidence="1">The sequence shown here is derived from an EMBL/GenBank/DDBJ whole genome shotgun (WGS) entry which is preliminary data.</text>
</comment>
<accession>A0ACC5WBT0</accession>
<dbReference type="EMBL" id="CM040456">
    <property type="protein sequence ID" value="MCI4376554.1"/>
    <property type="molecule type" value="Genomic_DNA"/>
</dbReference>